<dbReference type="Proteomes" id="UP000580681">
    <property type="component" value="Unassembled WGS sequence"/>
</dbReference>
<feature type="non-terminal residue" evidence="5">
    <location>
        <position position="1"/>
    </location>
</feature>
<evidence type="ECO:0000313" key="5">
    <source>
        <dbReference type="EMBL" id="NWR24643.1"/>
    </source>
</evidence>
<protein>
    <submittedName>
        <fullName evidence="5">POK9 protein</fullName>
    </submittedName>
</protein>
<dbReference type="EMBL" id="VYZJ01002072">
    <property type="protein sequence ID" value="NWR24643.1"/>
    <property type="molecule type" value="Genomic_DNA"/>
</dbReference>
<dbReference type="InterPro" id="IPR036157">
    <property type="entry name" value="dUTPase-like_sf"/>
</dbReference>
<evidence type="ECO:0000256" key="1">
    <source>
        <dbReference type="ARBA" id="ARBA00022670"/>
    </source>
</evidence>
<dbReference type="AlphaFoldDB" id="A0A7K4VRL6"/>
<keyword evidence="3" id="KW-0378">Hydrolase</keyword>
<name>A0A7K4VRL6_9EMBE</name>
<accession>A0A7K4VRL6</accession>
<dbReference type="PROSITE" id="PS00141">
    <property type="entry name" value="ASP_PROTEASE"/>
    <property type="match status" value="1"/>
</dbReference>
<feature type="domain" description="Peptidase A2" evidence="4">
    <location>
        <begin position="143"/>
        <end position="157"/>
    </location>
</feature>
<sequence>AGSAGLDLATSITITLLDSSVHLLATGIFGPRGPQKSALLVGRSSTTLLGLFVLPGVIDSDSVGEIKIMAWIPFPPCTVPQGTHIAQLIPFSHNLSSPVKECKTRVGGLGYTGTPQILWAQTISDECPTCKCTLTLQGEQITLTCILDTGADATVIS</sequence>
<comment type="caution">
    <text evidence="5">The sequence shown here is derived from an EMBL/GenBank/DDBJ whole genome shotgun (WGS) entry which is preliminary data.</text>
</comment>
<dbReference type="Pfam" id="PF00692">
    <property type="entry name" value="dUTPase"/>
    <property type="match status" value="1"/>
</dbReference>
<dbReference type="InterPro" id="IPR001969">
    <property type="entry name" value="Aspartic_peptidase_AS"/>
</dbReference>
<dbReference type="InterPro" id="IPR021109">
    <property type="entry name" value="Peptidase_aspartic_dom_sf"/>
</dbReference>
<organism evidence="5 6">
    <name type="scientific">Emberiza fucata</name>
    <dbReference type="NCBI Taxonomy" id="337179"/>
    <lineage>
        <taxon>Eukaryota</taxon>
        <taxon>Metazoa</taxon>
        <taxon>Chordata</taxon>
        <taxon>Craniata</taxon>
        <taxon>Vertebrata</taxon>
        <taxon>Euteleostomi</taxon>
        <taxon>Archelosauria</taxon>
        <taxon>Archosauria</taxon>
        <taxon>Dinosauria</taxon>
        <taxon>Saurischia</taxon>
        <taxon>Theropoda</taxon>
        <taxon>Coelurosauria</taxon>
        <taxon>Aves</taxon>
        <taxon>Neognathae</taxon>
        <taxon>Neoaves</taxon>
        <taxon>Telluraves</taxon>
        <taxon>Australaves</taxon>
        <taxon>Passeriformes</taxon>
        <taxon>Passeroidea</taxon>
        <taxon>Fringillidae</taxon>
        <taxon>Emberizinae</taxon>
        <taxon>Emberizini</taxon>
        <taxon>Emberiza</taxon>
    </lineage>
</organism>
<keyword evidence="2" id="KW-0064">Aspartyl protease</keyword>
<evidence type="ECO:0000256" key="3">
    <source>
        <dbReference type="ARBA" id="ARBA00022801"/>
    </source>
</evidence>
<proteinExistence type="predicted"/>
<dbReference type="SUPFAM" id="SSF50630">
    <property type="entry name" value="Acid proteases"/>
    <property type="match status" value="1"/>
</dbReference>
<dbReference type="GO" id="GO:0004190">
    <property type="term" value="F:aspartic-type endopeptidase activity"/>
    <property type="evidence" value="ECO:0007669"/>
    <property type="project" value="UniProtKB-KW"/>
</dbReference>
<dbReference type="PROSITE" id="PS50175">
    <property type="entry name" value="ASP_PROT_RETROV"/>
    <property type="match status" value="1"/>
</dbReference>
<dbReference type="InterPro" id="IPR001995">
    <property type="entry name" value="Peptidase_A2_cat"/>
</dbReference>
<dbReference type="Gene3D" id="2.70.40.10">
    <property type="match status" value="1"/>
</dbReference>
<keyword evidence="1" id="KW-0645">Protease</keyword>
<reference evidence="5 6" key="1">
    <citation type="submission" date="2019-09" db="EMBL/GenBank/DDBJ databases">
        <title>Bird 10,000 Genomes (B10K) Project - Family phase.</title>
        <authorList>
            <person name="Zhang G."/>
        </authorList>
    </citation>
    <scope>NUCLEOTIDE SEQUENCE [LARGE SCALE GENOMIC DNA]</scope>
    <source>
        <strain evidence="5">B10K-DU-015-11</strain>
        <tissue evidence="5">Mixed tissue sample</tissue>
    </source>
</reference>
<evidence type="ECO:0000256" key="2">
    <source>
        <dbReference type="ARBA" id="ARBA00022750"/>
    </source>
</evidence>
<feature type="non-terminal residue" evidence="5">
    <location>
        <position position="157"/>
    </location>
</feature>
<dbReference type="SUPFAM" id="SSF51283">
    <property type="entry name" value="dUTPase-like"/>
    <property type="match status" value="1"/>
</dbReference>
<evidence type="ECO:0000313" key="6">
    <source>
        <dbReference type="Proteomes" id="UP000580681"/>
    </source>
</evidence>
<gene>
    <name evidence="5" type="primary">Ervk9_1</name>
    <name evidence="5" type="ORF">EMBFUC_R05573</name>
</gene>
<dbReference type="GO" id="GO:0006508">
    <property type="term" value="P:proteolysis"/>
    <property type="evidence" value="ECO:0007669"/>
    <property type="project" value="UniProtKB-KW"/>
</dbReference>
<dbReference type="InterPro" id="IPR051592">
    <property type="entry name" value="HERV-K_Pro_peptidase_A2"/>
</dbReference>
<keyword evidence="6" id="KW-1185">Reference proteome</keyword>
<dbReference type="PANTHER" id="PTHR19422:SF123">
    <property type="entry name" value="RT1 CLASS I, LOCUS CE15"/>
    <property type="match status" value="1"/>
</dbReference>
<evidence type="ECO:0000259" key="4">
    <source>
        <dbReference type="PROSITE" id="PS50175"/>
    </source>
</evidence>
<dbReference type="Gene3D" id="2.40.70.10">
    <property type="entry name" value="Acid Proteases"/>
    <property type="match status" value="1"/>
</dbReference>
<dbReference type="PANTHER" id="PTHR19422">
    <property type="entry name" value="GAG RETROVIRAL POLYPROTEIN"/>
    <property type="match status" value="1"/>
</dbReference>
<dbReference type="InterPro" id="IPR029054">
    <property type="entry name" value="dUTPase-like"/>
</dbReference>